<dbReference type="Gene3D" id="1.10.10.10">
    <property type="entry name" value="Winged helix-like DNA-binding domain superfamily/Winged helix DNA-binding domain"/>
    <property type="match status" value="1"/>
</dbReference>
<dbReference type="InterPro" id="IPR005471">
    <property type="entry name" value="Tscrpt_reg_IclR_N"/>
</dbReference>
<dbReference type="SUPFAM" id="SSF55781">
    <property type="entry name" value="GAF domain-like"/>
    <property type="match status" value="1"/>
</dbReference>
<keyword evidence="2" id="KW-0238">DNA-binding</keyword>
<keyword evidence="1" id="KW-0805">Transcription regulation</keyword>
<proteinExistence type="predicted"/>
<dbReference type="AlphaFoldDB" id="A0AAJ6BMC0"/>
<gene>
    <name evidence="6" type="ORF">P0Y56_14910</name>
</gene>
<feature type="domain" description="HTH iclR-type" evidence="4">
    <location>
        <begin position="7"/>
        <end position="68"/>
    </location>
</feature>
<dbReference type="Pfam" id="PF01614">
    <property type="entry name" value="IclR_C"/>
    <property type="match status" value="1"/>
</dbReference>
<organism evidence="6 7">
    <name type="scientific">Candidatus Andeanibacterium colombiense</name>
    <dbReference type="NCBI Taxonomy" id="3121345"/>
    <lineage>
        <taxon>Bacteria</taxon>
        <taxon>Pseudomonadati</taxon>
        <taxon>Pseudomonadota</taxon>
        <taxon>Alphaproteobacteria</taxon>
        <taxon>Sphingomonadales</taxon>
        <taxon>Sphingomonadaceae</taxon>
        <taxon>Candidatus Andeanibacterium</taxon>
    </lineage>
</organism>
<evidence type="ECO:0000313" key="7">
    <source>
        <dbReference type="Proteomes" id="UP001218362"/>
    </source>
</evidence>
<dbReference type="GO" id="GO:0003700">
    <property type="term" value="F:DNA-binding transcription factor activity"/>
    <property type="evidence" value="ECO:0007669"/>
    <property type="project" value="TreeGrafter"/>
</dbReference>
<dbReference type="InterPro" id="IPR036388">
    <property type="entry name" value="WH-like_DNA-bd_sf"/>
</dbReference>
<dbReference type="KEGG" id="acob:P0Y56_14910"/>
<evidence type="ECO:0000259" key="4">
    <source>
        <dbReference type="PROSITE" id="PS51077"/>
    </source>
</evidence>
<evidence type="ECO:0000313" key="6">
    <source>
        <dbReference type="EMBL" id="WEK46284.1"/>
    </source>
</evidence>
<dbReference type="InterPro" id="IPR050707">
    <property type="entry name" value="HTH_MetabolicPath_Reg"/>
</dbReference>
<dbReference type="InterPro" id="IPR029016">
    <property type="entry name" value="GAF-like_dom_sf"/>
</dbReference>
<dbReference type="SUPFAM" id="SSF46785">
    <property type="entry name" value="Winged helix' DNA-binding domain"/>
    <property type="match status" value="1"/>
</dbReference>
<dbReference type="PANTHER" id="PTHR30136">
    <property type="entry name" value="HELIX-TURN-HELIX TRANSCRIPTIONAL REGULATOR, ICLR FAMILY"/>
    <property type="match status" value="1"/>
</dbReference>
<dbReference type="SMART" id="SM00346">
    <property type="entry name" value="HTH_ICLR"/>
    <property type="match status" value="1"/>
</dbReference>
<protein>
    <submittedName>
        <fullName evidence="6">IclR family transcriptional regulator</fullName>
    </submittedName>
</protein>
<keyword evidence="3" id="KW-0804">Transcription</keyword>
<dbReference type="Proteomes" id="UP001218362">
    <property type="component" value="Chromosome"/>
</dbReference>
<name>A0AAJ6BMC0_9SPHN</name>
<dbReference type="PROSITE" id="PS51078">
    <property type="entry name" value="ICLR_ED"/>
    <property type="match status" value="1"/>
</dbReference>
<reference evidence="6" key="1">
    <citation type="submission" date="2023-03" db="EMBL/GenBank/DDBJ databases">
        <title>Andean soil-derived lignocellulolytic bacterial consortium as a source of novel taxa and putative plastic-active enzymes.</title>
        <authorList>
            <person name="Diaz-Garcia L."/>
            <person name="Chuvochina M."/>
            <person name="Feuerriegel G."/>
            <person name="Bunk B."/>
            <person name="Sproer C."/>
            <person name="Streit W.R."/>
            <person name="Rodriguez L.M."/>
            <person name="Overmann J."/>
            <person name="Jimenez D.J."/>
        </authorList>
    </citation>
    <scope>NUCLEOTIDE SEQUENCE</scope>
    <source>
        <strain evidence="6">MAG 26</strain>
    </source>
</reference>
<dbReference type="InterPro" id="IPR014757">
    <property type="entry name" value="Tscrpt_reg_IclR_C"/>
</dbReference>
<dbReference type="Gene3D" id="3.30.450.40">
    <property type="match status" value="1"/>
</dbReference>
<sequence length="263" mass="28249">MDEDHDRGSGIRTVALLKLVAESGHTFTLSELAAKAALPASSVHRLLQPLLRGGLVERAEGQAYRAGSEFLRIASLVMREMDAGRIARPILHRLWAEWEETCSLCMYKPVGHFAVVLETIQTPHALRFVIEPFAELSLAWGSLGRAILGSLPPADAEAAMQRPVLGPLSGQPPATPEEMAEVIAGIRAQGFAEYRNEQIDAAGVAAPVYRGDGSVFGSIGITAPARRLRVEMVPQMSDAVKQAAQELSELFGYKGSSALVVGR</sequence>
<dbReference type="PANTHER" id="PTHR30136:SF24">
    <property type="entry name" value="HTH-TYPE TRANSCRIPTIONAL REPRESSOR ALLR"/>
    <property type="match status" value="1"/>
</dbReference>
<evidence type="ECO:0000256" key="1">
    <source>
        <dbReference type="ARBA" id="ARBA00023015"/>
    </source>
</evidence>
<accession>A0AAJ6BMC0</accession>
<dbReference type="Pfam" id="PF09339">
    <property type="entry name" value="HTH_IclR"/>
    <property type="match status" value="1"/>
</dbReference>
<evidence type="ECO:0000256" key="2">
    <source>
        <dbReference type="ARBA" id="ARBA00023125"/>
    </source>
</evidence>
<dbReference type="PROSITE" id="PS51077">
    <property type="entry name" value="HTH_ICLR"/>
    <property type="match status" value="1"/>
</dbReference>
<feature type="domain" description="IclR-ED" evidence="5">
    <location>
        <begin position="69"/>
        <end position="253"/>
    </location>
</feature>
<dbReference type="GO" id="GO:0045892">
    <property type="term" value="P:negative regulation of DNA-templated transcription"/>
    <property type="evidence" value="ECO:0007669"/>
    <property type="project" value="TreeGrafter"/>
</dbReference>
<dbReference type="GO" id="GO:0003677">
    <property type="term" value="F:DNA binding"/>
    <property type="evidence" value="ECO:0007669"/>
    <property type="project" value="UniProtKB-KW"/>
</dbReference>
<dbReference type="EMBL" id="CP119316">
    <property type="protein sequence ID" value="WEK46284.1"/>
    <property type="molecule type" value="Genomic_DNA"/>
</dbReference>
<evidence type="ECO:0000259" key="5">
    <source>
        <dbReference type="PROSITE" id="PS51078"/>
    </source>
</evidence>
<evidence type="ECO:0000256" key="3">
    <source>
        <dbReference type="ARBA" id="ARBA00023163"/>
    </source>
</evidence>
<dbReference type="InterPro" id="IPR036390">
    <property type="entry name" value="WH_DNA-bd_sf"/>
</dbReference>